<evidence type="ECO:0000259" key="3">
    <source>
        <dbReference type="Pfam" id="PF07589"/>
    </source>
</evidence>
<evidence type="ECO:0000313" key="4">
    <source>
        <dbReference type="EMBL" id="SFJ24273.1"/>
    </source>
</evidence>
<keyword evidence="5" id="KW-1185">Reference proteome</keyword>
<reference evidence="5" key="1">
    <citation type="submission" date="2016-10" db="EMBL/GenBank/DDBJ databases">
        <authorList>
            <person name="Varghese N."/>
            <person name="Submissions S."/>
        </authorList>
    </citation>
    <scope>NUCLEOTIDE SEQUENCE [LARGE SCALE GENOMIC DNA]</scope>
    <source>
        <strain evidence="5">DSM 5918</strain>
    </source>
</reference>
<keyword evidence="2" id="KW-0732">Signal</keyword>
<sequence>MRKNLLVTCLLAVAFFFTATLASAALVTQWAYTNDAIFVDWLNDEANQDEMGVSADLRTLYWGVPSTVPGSNPGQFQSSLELIAPVSGIDLMTGIPLETYGPSVDVVSIVHHNYILSSDYPTLAYGKVAASIQFTPFIPAGPVQPVDTAFLEFLFFETPNNDVTPMDIFILTDPGLTQGSFIYEEYKYTFEFNSEGFGLLEGAYHDYVAAIYGEGEYFGWLATEDGQNSAQFNLRIMASPVPEPATMLLLGAGLLGLGIAVRRNKKN</sequence>
<feature type="transmembrane region" description="Helical" evidence="1">
    <location>
        <begin position="244"/>
        <end position="261"/>
    </location>
</feature>
<gene>
    <name evidence="4" type="ORF">SAMN04488082_10295</name>
</gene>
<proteinExistence type="predicted"/>
<evidence type="ECO:0000256" key="1">
    <source>
        <dbReference type="SAM" id="Phobius"/>
    </source>
</evidence>
<dbReference type="EMBL" id="FORX01000002">
    <property type="protein sequence ID" value="SFJ24273.1"/>
    <property type="molecule type" value="Genomic_DNA"/>
</dbReference>
<evidence type="ECO:0000313" key="5">
    <source>
        <dbReference type="Proteomes" id="UP000198635"/>
    </source>
</evidence>
<organism evidence="4 5">
    <name type="scientific">Desulfomicrobium apsheronum</name>
    <dbReference type="NCBI Taxonomy" id="52560"/>
    <lineage>
        <taxon>Bacteria</taxon>
        <taxon>Pseudomonadati</taxon>
        <taxon>Thermodesulfobacteriota</taxon>
        <taxon>Desulfovibrionia</taxon>
        <taxon>Desulfovibrionales</taxon>
        <taxon>Desulfomicrobiaceae</taxon>
        <taxon>Desulfomicrobium</taxon>
    </lineage>
</organism>
<keyword evidence="1" id="KW-1133">Transmembrane helix</keyword>
<dbReference type="STRING" id="52560.SAMN04488082_10295"/>
<feature type="chain" id="PRO_5011641515" evidence="2">
    <location>
        <begin position="25"/>
        <end position="267"/>
    </location>
</feature>
<dbReference type="Pfam" id="PF07589">
    <property type="entry name" value="PEP-CTERM"/>
    <property type="match status" value="1"/>
</dbReference>
<dbReference type="NCBIfam" id="TIGR02595">
    <property type="entry name" value="PEP_CTERM"/>
    <property type="match status" value="1"/>
</dbReference>
<keyword evidence="1" id="KW-0472">Membrane</keyword>
<dbReference type="NCBIfam" id="NF038125">
    <property type="entry name" value="PEP_CTERM_THxN"/>
    <property type="match status" value="1"/>
</dbReference>
<feature type="signal peptide" evidence="2">
    <location>
        <begin position="1"/>
        <end position="24"/>
    </location>
</feature>
<protein>
    <submittedName>
        <fullName evidence="4">VPLPA-CTERM protein sorting domain-containing protein</fullName>
    </submittedName>
</protein>
<dbReference type="RefSeq" id="WP_092372577.1">
    <property type="nucleotide sequence ID" value="NZ_FORX01000002.1"/>
</dbReference>
<feature type="domain" description="Ice-binding protein C-terminal" evidence="3">
    <location>
        <begin position="240"/>
        <end position="263"/>
    </location>
</feature>
<keyword evidence="1" id="KW-0812">Transmembrane</keyword>
<dbReference type="InterPro" id="IPR013424">
    <property type="entry name" value="Ice-binding_C"/>
</dbReference>
<dbReference type="Proteomes" id="UP000198635">
    <property type="component" value="Unassembled WGS sequence"/>
</dbReference>
<accession>A0A1I3PRY7</accession>
<dbReference type="OrthoDB" id="5470675at2"/>
<dbReference type="AlphaFoldDB" id="A0A1I3PRY7"/>
<evidence type="ECO:0000256" key="2">
    <source>
        <dbReference type="SAM" id="SignalP"/>
    </source>
</evidence>
<name>A0A1I3PRY7_9BACT</name>